<evidence type="ECO:0000313" key="3">
    <source>
        <dbReference type="Proteomes" id="UP000254869"/>
    </source>
</evidence>
<reference evidence="2 3" key="1">
    <citation type="submission" date="2018-07" db="EMBL/GenBank/DDBJ databases">
        <title>Genomic Encyclopedia of Type Strains, Phase IV (KMG-IV): sequencing the most valuable type-strain genomes for metagenomic binning, comparative biology and taxonomic classification.</title>
        <authorList>
            <person name="Goeker M."/>
        </authorList>
    </citation>
    <scope>NUCLEOTIDE SEQUENCE [LARGE SCALE GENOMIC DNA]</scope>
    <source>
        <strain evidence="2 3">DSM 44290</strain>
    </source>
</reference>
<comment type="caution">
    <text evidence="2">The sequence shown here is derived from an EMBL/GenBank/DDBJ whole genome shotgun (WGS) entry which is preliminary data.</text>
</comment>
<dbReference type="EMBL" id="QQBC01000001">
    <property type="protein sequence ID" value="RDI69450.1"/>
    <property type="molecule type" value="Genomic_DNA"/>
</dbReference>
<dbReference type="Proteomes" id="UP000254869">
    <property type="component" value="Unassembled WGS sequence"/>
</dbReference>
<keyword evidence="3" id="KW-1185">Reference proteome</keyword>
<dbReference type="InterPro" id="IPR001466">
    <property type="entry name" value="Beta-lactam-related"/>
</dbReference>
<dbReference type="SUPFAM" id="SSF56601">
    <property type="entry name" value="beta-lactamase/transpeptidase-like"/>
    <property type="match status" value="1"/>
</dbReference>
<dbReference type="Pfam" id="PF00144">
    <property type="entry name" value="Beta-lactamase"/>
    <property type="match status" value="1"/>
</dbReference>
<dbReference type="InterPro" id="IPR012338">
    <property type="entry name" value="Beta-lactam/transpept-like"/>
</dbReference>
<protein>
    <submittedName>
        <fullName evidence="2">CubicO group peptidase (Beta-lactamase class C family)</fullName>
    </submittedName>
</protein>
<evidence type="ECO:0000259" key="1">
    <source>
        <dbReference type="Pfam" id="PF00144"/>
    </source>
</evidence>
<sequence>MLAPVDPAEVGLSPDRLRLLDEALTAEVAAGRLSGAVVAIARGGGLAHLLPVGCRDAAAGVPMTADTLFWLASMTKPVTAAAALSLSEQGALLLSDPLATHLPEFEGQQVAVVDPDTQAVKLVEPVRPPQLFDLLRHTSGIIEGLLGDSPVHRLYAEAVGDGVTEHTGQDFIDRLARLPLLHQPGAQWHYGLGLDLTGLIIERTTGTPLRTFLRERILEPLGMRDTTFGVPEEHSDRLARPEVQDMSRVRFDHGGSGLFGTATDYLRFAQMLLGAGQLGTQRLLGRKSVELMTANQLEPDTDAHCLRAMGDWSRGNGFGLGLAVRGAVGAPAAGSPGELTWPGVSGTYWWADPREDLAVVYLAHTEDRVHKRRHYQLIRALVLQALK</sequence>
<proteinExistence type="predicted"/>
<name>A0A370IFQ9_9NOCA</name>
<dbReference type="PANTHER" id="PTHR43283:SF3">
    <property type="entry name" value="BETA-LACTAMASE FAMILY PROTEIN (AFU_ORTHOLOGUE AFUA_5G07500)"/>
    <property type="match status" value="1"/>
</dbReference>
<evidence type="ECO:0000313" key="2">
    <source>
        <dbReference type="EMBL" id="RDI69450.1"/>
    </source>
</evidence>
<dbReference type="PANTHER" id="PTHR43283">
    <property type="entry name" value="BETA-LACTAMASE-RELATED"/>
    <property type="match status" value="1"/>
</dbReference>
<dbReference type="Gene3D" id="3.40.710.10">
    <property type="entry name" value="DD-peptidase/beta-lactamase superfamily"/>
    <property type="match status" value="1"/>
</dbReference>
<dbReference type="AlphaFoldDB" id="A0A370IFQ9"/>
<dbReference type="InterPro" id="IPR050789">
    <property type="entry name" value="Diverse_Enzym_Activities"/>
</dbReference>
<organism evidence="2 3">
    <name type="scientific">Nocardia pseudobrasiliensis</name>
    <dbReference type="NCBI Taxonomy" id="45979"/>
    <lineage>
        <taxon>Bacteria</taxon>
        <taxon>Bacillati</taxon>
        <taxon>Actinomycetota</taxon>
        <taxon>Actinomycetes</taxon>
        <taxon>Mycobacteriales</taxon>
        <taxon>Nocardiaceae</taxon>
        <taxon>Nocardia</taxon>
    </lineage>
</organism>
<accession>A0A370IFQ9</accession>
<dbReference type="STRING" id="1210086.GCA_001613105_00843"/>
<gene>
    <name evidence="2" type="ORF">DFR76_101991</name>
</gene>
<feature type="domain" description="Beta-lactamase-related" evidence="1">
    <location>
        <begin position="21"/>
        <end position="377"/>
    </location>
</feature>